<dbReference type="PANTHER" id="PTHR31941:SF1">
    <property type="entry name" value="CYTOSKELETAL SIGNALING PROTEIN SLM1"/>
    <property type="match status" value="1"/>
</dbReference>
<gene>
    <name evidence="3" type="ORF">BASA50_004498</name>
</gene>
<feature type="compositionally biased region" description="Polar residues" evidence="1">
    <location>
        <begin position="26"/>
        <end position="35"/>
    </location>
</feature>
<reference evidence="3 4" key="1">
    <citation type="submission" date="2021-02" db="EMBL/GenBank/DDBJ databases">
        <title>Variation within the Batrachochytrium salamandrivorans European outbreak.</title>
        <authorList>
            <person name="Kelly M."/>
            <person name="Pasmans F."/>
            <person name="Shea T.P."/>
            <person name="Munoz J.F."/>
            <person name="Carranza S."/>
            <person name="Cuomo C.A."/>
            <person name="Martel A."/>
        </authorList>
    </citation>
    <scope>NUCLEOTIDE SEQUENCE [LARGE SCALE GENOMIC DNA]</scope>
    <source>
        <strain evidence="3 4">AMFP18/2</strain>
    </source>
</reference>
<evidence type="ECO:0000259" key="2">
    <source>
        <dbReference type="Pfam" id="PF20400"/>
    </source>
</evidence>
<dbReference type="InterPro" id="IPR027267">
    <property type="entry name" value="AH/BAR_dom_sf"/>
</dbReference>
<dbReference type="Pfam" id="PF20400">
    <property type="entry name" value="BAR_4"/>
    <property type="match status" value="1"/>
</dbReference>
<feature type="compositionally biased region" description="Polar residues" evidence="1">
    <location>
        <begin position="538"/>
        <end position="557"/>
    </location>
</feature>
<accession>A0ABQ8FI86</accession>
<dbReference type="PANTHER" id="PTHR31941">
    <property type="entry name" value="CYTOSKELETAL SIGNALING PROTEIN SLM1"/>
    <property type="match status" value="1"/>
</dbReference>
<comment type="caution">
    <text evidence="3">The sequence shown here is derived from an EMBL/GenBank/DDBJ whole genome shotgun (WGS) entry which is preliminary data.</text>
</comment>
<feature type="region of interest" description="Disordered" evidence="1">
    <location>
        <begin position="780"/>
        <end position="824"/>
    </location>
</feature>
<dbReference type="InterPro" id="IPR011993">
    <property type="entry name" value="PH-like_dom_sf"/>
</dbReference>
<keyword evidence="4" id="KW-1185">Reference proteome</keyword>
<evidence type="ECO:0000313" key="4">
    <source>
        <dbReference type="Proteomes" id="UP001648503"/>
    </source>
</evidence>
<protein>
    <recommendedName>
        <fullName evidence="2">SLM1/RGC1-like BAR-like domain-containing protein</fullName>
    </recommendedName>
</protein>
<feature type="region of interest" description="Disordered" evidence="1">
    <location>
        <begin position="659"/>
        <end position="755"/>
    </location>
</feature>
<feature type="region of interest" description="Disordered" evidence="1">
    <location>
        <begin position="26"/>
        <end position="88"/>
    </location>
</feature>
<dbReference type="InterPro" id="IPR046868">
    <property type="entry name" value="BAR_4"/>
</dbReference>
<feature type="region of interest" description="Disordered" evidence="1">
    <location>
        <begin position="607"/>
        <end position="626"/>
    </location>
</feature>
<dbReference type="EMBL" id="JAFCIX010000145">
    <property type="protein sequence ID" value="KAH6597358.1"/>
    <property type="molecule type" value="Genomic_DNA"/>
</dbReference>
<proteinExistence type="predicted"/>
<evidence type="ECO:0000313" key="3">
    <source>
        <dbReference type="EMBL" id="KAH6597358.1"/>
    </source>
</evidence>
<feature type="compositionally biased region" description="Polar residues" evidence="1">
    <location>
        <begin position="802"/>
        <end position="815"/>
    </location>
</feature>
<feature type="compositionally biased region" description="Polar residues" evidence="1">
    <location>
        <begin position="724"/>
        <end position="735"/>
    </location>
</feature>
<feature type="region of interest" description="Disordered" evidence="1">
    <location>
        <begin position="528"/>
        <end position="597"/>
    </location>
</feature>
<evidence type="ECO:0000256" key="1">
    <source>
        <dbReference type="SAM" id="MobiDB-lite"/>
    </source>
</evidence>
<dbReference type="SUPFAM" id="SSF103657">
    <property type="entry name" value="BAR/IMD domain-like"/>
    <property type="match status" value="1"/>
</dbReference>
<feature type="compositionally biased region" description="Polar residues" evidence="1">
    <location>
        <begin position="429"/>
        <end position="439"/>
    </location>
</feature>
<organism evidence="3 4">
    <name type="scientific">Batrachochytrium salamandrivorans</name>
    <dbReference type="NCBI Taxonomy" id="1357716"/>
    <lineage>
        <taxon>Eukaryota</taxon>
        <taxon>Fungi</taxon>
        <taxon>Fungi incertae sedis</taxon>
        <taxon>Chytridiomycota</taxon>
        <taxon>Chytridiomycota incertae sedis</taxon>
        <taxon>Chytridiomycetes</taxon>
        <taxon>Rhizophydiales</taxon>
        <taxon>Rhizophydiales incertae sedis</taxon>
        <taxon>Batrachochytrium</taxon>
    </lineage>
</organism>
<name>A0ABQ8FI86_9FUNG</name>
<feature type="region of interest" description="Disordered" evidence="1">
    <location>
        <begin position="423"/>
        <end position="443"/>
    </location>
</feature>
<dbReference type="Gene3D" id="2.30.29.30">
    <property type="entry name" value="Pleckstrin-homology domain (PH domain)/Phosphotyrosine-binding domain (PTB)"/>
    <property type="match status" value="1"/>
</dbReference>
<feature type="domain" description="SLM1/RGC1-like BAR-like" evidence="2">
    <location>
        <begin position="157"/>
        <end position="345"/>
    </location>
</feature>
<sequence length="824" mass="88581">MSNDGSFVAFDYEQQLQREHQQNIYPQHQHSTQLPYPSSADSYYASTDSTAATATEATTTTTDVPPRATASTTTKRPKGNAPFADNPSQGLVPLSATEICLRRMNGWARIVYKLIRYLEIVAEQEQKLSESMAKCSHELSFTGNDRDGLNIFDRDESFQMILKDMADMQTKVSREHSRAVELVQTQLLPILKELLAEIRKKIADADKDWGVLDKEMKHDLDLFVKLSAYLRASLMRIQWKGDDESGGSVGDMPKDVPKDPWLADRALKKHITHCNKKQDYYRTKLLQQQDTFAAFEKVIVQNIRVGLASFYEWKSSNSSRKLEQSRDMARHLDSMEADKDWAIFKRGNCDRFIDVDGAGVPLVQISSIVYDGFDDPAIRIVRQGPMLRKEGVFKRSYRPVHIVLTASGYFHCLPPFGSTSAAGTPAIGESSSPATTGGSLISPVGGSKPDFNTVDALLEAPELSLDLAECTMAPLNLSDKDPEDIVIVGKGSGMFGRESKHKFKGNSMVDSADWWTAINDHMKKVGKRSLAMSPPPSSTNASLHLNGESVRSSNTERSSTTLPPPSPSGVSSRSSTTVEAAPGLSSGPSSGPSSGRSLHERLNAAVAGKHGGASAPSTSASILAPPLPQRVGLSRTAATPGSLIDKSFDDLPHIKNALSPPLSPLSGSGDLAESRTTATSMSSFASFPPPPPPSSGGVGGGGRRDGDGNNSGIDNQALPERHTTTTASVDSNSMHNRSELDGAHGDLSVSNRPTSGLSLSAQMELRLNAAVGINSHDGLANDGLHSSSLDAGGDSAHVDDTSGANTRSTLSNPWDTFQDESGGW</sequence>
<dbReference type="Proteomes" id="UP001648503">
    <property type="component" value="Unassembled WGS sequence"/>
</dbReference>
<feature type="compositionally biased region" description="Low complexity" evidence="1">
    <location>
        <begin position="36"/>
        <end position="70"/>
    </location>
</feature>
<dbReference type="Gene3D" id="1.20.1270.60">
    <property type="entry name" value="Arfaptin homology (AH) domain/BAR domain"/>
    <property type="match status" value="1"/>
</dbReference>
<feature type="compositionally biased region" description="Low complexity" evidence="1">
    <location>
        <begin position="568"/>
        <end position="596"/>
    </location>
</feature>